<name>A0A1G8RLZ6_9RHOB</name>
<keyword evidence="3" id="KW-0378">Hydrolase</keyword>
<dbReference type="GO" id="GO:0016787">
    <property type="term" value="F:hydrolase activity"/>
    <property type="evidence" value="ECO:0007669"/>
    <property type="project" value="UniProtKB-KW"/>
</dbReference>
<keyword evidence="4" id="KW-1185">Reference proteome</keyword>
<gene>
    <name evidence="3" type="ORF">SAMN04488026_101358</name>
</gene>
<evidence type="ECO:0000313" key="3">
    <source>
        <dbReference type="EMBL" id="SDJ18104.1"/>
    </source>
</evidence>
<dbReference type="NCBIfam" id="TIGR02713">
    <property type="entry name" value="allophanate_hyd"/>
    <property type="match status" value="1"/>
</dbReference>
<dbReference type="InterPro" id="IPR023631">
    <property type="entry name" value="Amidase_dom"/>
</dbReference>
<dbReference type="Gene3D" id="3.10.490.10">
    <property type="entry name" value="Gamma-glutamyl cyclotransferase-like"/>
    <property type="match status" value="1"/>
</dbReference>
<sequence>MTETLSELSFDIASLQAAYAAGLSPEAVIAEAYRRIEAAADPGIFLHLRAQEDVAAEAAALPAFDPDALPLWGIPFAIKDNIDLAGTPTTAACPAYAYEPEKDAFAVAALKAAGAIPLGKTNLDQFATGLVGVRSPFPPPKNAIDPEIVPGGSSAGSGVAVARGIVSFSLGTDTAGSGRVPAALNNIVGLKPTLGALSNTGVVPACRTLDTISIFALTVPDAWRAFTAAARFDRGDAFARDIATPPLTAPPPALRVGVPDAATREFFGDTVQAESFAATLSTLEADGACIVELDFTPFFKVAEMLYEGAWVAERLTVVEDLIASDPDALHPVTLQIIGGGARLSAVDAFRGIYRLAELKRLAEPLLEQVDLLCVPTIPTFYSVADLEADPIGPNSRFGTYTNFVNLMDLCGIAVPTAPRSDGRPGSVTLLAASVRDGLAASVAERLHRATGPSLGATGRDLPAAALPADGPAPGEIEIAVVGAHMSGLPLNHELTSRGGRYLRSGSTSARYRFHALAGGPPARPGLIRSDGGKAIALEIWALPPAAFGEFLASIPSPLSIGSIELADGSMVKGFLVEPAGLDGATEITELGGWRAYLDSQ</sequence>
<dbReference type="Pfam" id="PF01425">
    <property type="entry name" value="Amidase"/>
    <property type="match status" value="1"/>
</dbReference>
<dbReference type="InterPro" id="IPR000120">
    <property type="entry name" value="Amidase"/>
</dbReference>
<feature type="domain" description="Amidase" evidence="1">
    <location>
        <begin position="28"/>
        <end position="436"/>
    </location>
</feature>
<dbReference type="Proteomes" id="UP000199382">
    <property type="component" value="Unassembled WGS sequence"/>
</dbReference>
<organism evidence="3 4">
    <name type="scientific">Aliiruegeria lutimaris</name>
    <dbReference type="NCBI Taxonomy" id="571298"/>
    <lineage>
        <taxon>Bacteria</taxon>
        <taxon>Pseudomonadati</taxon>
        <taxon>Pseudomonadota</taxon>
        <taxon>Alphaproteobacteria</taxon>
        <taxon>Rhodobacterales</taxon>
        <taxon>Roseobacteraceae</taxon>
        <taxon>Aliiruegeria</taxon>
    </lineage>
</organism>
<dbReference type="Pfam" id="PF21986">
    <property type="entry name" value="AH_C"/>
    <property type="match status" value="1"/>
</dbReference>
<dbReference type="InterPro" id="IPR036928">
    <property type="entry name" value="AS_sf"/>
</dbReference>
<dbReference type="PANTHER" id="PTHR11895">
    <property type="entry name" value="TRANSAMIDASE"/>
    <property type="match status" value="1"/>
</dbReference>
<proteinExistence type="predicted"/>
<evidence type="ECO:0000313" key="4">
    <source>
        <dbReference type="Proteomes" id="UP000199382"/>
    </source>
</evidence>
<dbReference type="Gene3D" id="3.90.1300.10">
    <property type="entry name" value="Amidase signature (AS) domain"/>
    <property type="match status" value="1"/>
</dbReference>
<dbReference type="RefSeq" id="WP_244520651.1">
    <property type="nucleotide sequence ID" value="NZ_FNEK01000013.1"/>
</dbReference>
<dbReference type="AlphaFoldDB" id="A0A1G8RLZ6"/>
<reference evidence="3 4" key="1">
    <citation type="submission" date="2016-10" db="EMBL/GenBank/DDBJ databases">
        <authorList>
            <person name="de Groot N.N."/>
        </authorList>
    </citation>
    <scope>NUCLEOTIDE SEQUENCE [LARGE SCALE GENOMIC DNA]</scope>
    <source>
        <strain evidence="3 4">DSM 25294</strain>
    </source>
</reference>
<evidence type="ECO:0000259" key="2">
    <source>
        <dbReference type="Pfam" id="PF21986"/>
    </source>
</evidence>
<evidence type="ECO:0000259" key="1">
    <source>
        <dbReference type="Pfam" id="PF01425"/>
    </source>
</evidence>
<dbReference type="EMBL" id="FNEK01000013">
    <property type="protein sequence ID" value="SDJ18104.1"/>
    <property type="molecule type" value="Genomic_DNA"/>
</dbReference>
<dbReference type="PANTHER" id="PTHR11895:SF169">
    <property type="entry name" value="GLUTAMYL-TRNA(GLN) AMIDOTRANSFERASE"/>
    <property type="match status" value="1"/>
</dbReference>
<dbReference type="InterPro" id="IPR053844">
    <property type="entry name" value="AH_C"/>
</dbReference>
<protein>
    <submittedName>
        <fullName evidence="3">Allophanate hydrolase</fullName>
    </submittedName>
</protein>
<dbReference type="SUPFAM" id="SSF75304">
    <property type="entry name" value="Amidase signature (AS) enzymes"/>
    <property type="match status" value="1"/>
</dbReference>
<dbReference type="InterPro" id="IPR014085">
    <property type="entry name" value="Allophanate_hydrolase"/>
</dbReference>
<dbReference type="Gene3D" id="1.20.58.1700">
    <property type="match status" value="1"/>
</dbReference>
<dbReference type="NCBIfam" id="NF006043">
    <property type="entry name" value="PRK08186.1"/>
    <property type="match status" value="1"/>
</dbReference>
<feature type="domain" description="Allophanate hydrolase C-terminal" evidence="2">
    <location>
        <begin position="476"/>
        <end position="597"/>
    </location>
</feature>
<dbReference type="STRING" id="571298.SAMN04488026_101358"/>
<accession>A0A1G8RLZ6</accession>